<organism evidence="3 4">
    <name type="scientific">Iris pallida</name>
    <name type="common">Sweet iris</name>
    <dbReference type="NCBI Taxonomy" id="29817"/>
    <lineage>
        <taxon>Eukaryota</taxon>
        <taxon>Viridiplantae</taxon>
        <taxon>Streptophyta</taxon>
        <taxon>Embryophyta</taxon>
        <taxon>Tracheophyta</taxon>
        <taxon>Spermatophyta</taxon>
        <taxon>Magnoliopsida</taxon>
        <taxon>Liliopsida</taxon>
        <taxon>Asparagales</taxon>
        <taxon>Iridaceae</taxon>
        <taxon>Iridoideae</taxon>
        <taxon>Irideae</taxon>
        <taxon>Iris</taxon>
    </lineage>
</organism>
<keyword evidence="4" id="KW-1185">Reference proteome</keyword>
<accession>A0AAX6I0G5</accession>
<proteinExistence type="predicted"/>
<name>A0AAX6I0G5_IRIPA</name>
<reference evidence="3" key="2">
    <citation type="submission" date="2023-04" db="EMBL/GenBank/DDBJ databases">
        <authorList>
            <person name="Bruccoleri R.E."/>
            <person name="Oakeley E.J."/>
            <person name="Faust A.-M."/>
            <person name="Dessus-Babus S."/>
            <person name="Altorfer M."/>
            <person name="Burckhardt D."/>
            <person name="Oertli M."/>
            <person name="Naumann U."/>
            <person name="Petersen F."/>
            <person name="Wong J."/>
        </authorList>
    </citation>
    <scope>NUCLEOTIDE SEQUENCE</scope>
    <source>
        <strain evidence="3">GSM-AAB239-AS_SAM_17_03QT</strain>
        <tissue evidence="3">Leaf</tissue>
    </source>
</reference>
<reference evidence="3" key="1">
    <citation type="journal article" date="2023" name="GigaByte">
        <title>Genome assembly of the bearded iris, Iris pallida Lam.</title>
        <authorList>
            <person name="Bruccoleri R.E."/>
            <person name="Oakeley E.J."/>
            <person name="Faust A.M.E."/>
            <person name="Altorfer M."/>
            <person name="Dessus-Babus S."/>
            <person name="Burckhardt D."/>
            <person name="Oertli M."/>
            <person name="Naumann U."/>
            <person name="Petersen F."/>
            <person name="Wong J."/>
        </authorList>
    </citation>
    <scope>NUCLEOTIDE SEQUENCE</scope>
    <source>
        <strain evidence="3">GSM-AAB239-AS_SAM_17_03QT</strain>
    </source>
</reference>
<feature type="region of interest" description="Disordered" evidence="1">
    <location>
        <begin position="281"/>
        <end position="335"/>
    </location>
</feature>
<comment type="caution">
    <text evidence="3">The sequence shown here is derived from an EMBL/GenBank/DDBJ whole genome shotgun (WGS) entry which is preliminary data.</text>
</comment>
<protein>
    <submittedName>
        <fullName evidence="3">Protein MULTIPLE CHLOROPLAST DIVISION SITE 1</fullName>
    </submittedName>
</protein>
<dbReference type="EMBL" id="JANAVB010005598">
    <property type="protein sequence ID" value="KAJ6846471.1"/>
    <property type="molecule type" value="Genomic_DNA"/>
</dbReference>
<evidence type="ECO:0000256" key="1">
    <source>
        <dbReference type="SAM" id="MobiDB-lite"/>
    </source>
</evidence>
<keyword evidence="2" id="KW-1133">Transmembrane helix</keyword>
<dbReference type="PANTHER" id="PTHR36317">
    <property type="entry name" value="PROTEIN MULTIPLE CHLOROPLAST DIVISION SITE 1"/>
    <property type="match status" value="1"/>
</dbReference>
<evidence type="ECO:0000313" key="3">
    <source>
        <dbReference type="EMBL" id="KAJ6846471.1"/>
    </source>
</evidence>
<keyword evidence="2" id="KW-0472">Membrane</keyword>
<dbReference type="Proteomes" id="UP001140949">
    <property type="component" value="Unassembled WGS sequence"/>
</dbReference>
<dbReference type="AlphaFoldDB" id="A0AAX6I0G5"/>
<keyword evidence="2" id="KW-0812">Transmembrane</keyword>
<dbReference type="PANTHER" id="PTHR36317:SF1">
    <property type="entry name" value="PROTEIN MULTIPLE CHLOROPLAST DIVISION SITE 1"/>
    <property type="match status" value="1"/>
</dbReference>
<dbReference type="GO" id="GO:0009706">
    <property type="term" value="C:chloroplast inner membrane"/>
    <property type="evidence" value="ECO:0007669"/>
    <property type="project" value="TreeGrafter"/>
</dbReference>
<gene>
    <name evidence="3" type="ORF">M6B38_281010</name>
</gene>
<dbReference type="GO" id="GO:0010020">
    <property type="term" value="P:chloroplast fission"/>
    <property type="evidence" value="ECO:0007669"/>
    <property type="project" value="InterPro"/>
</dbReference>
<feature type="transmembrane region" description="Helical" evidence="2">
    <location>
        <begin position="90"/>
        <end position="109"/>
    </location>
</feature>
<dbReference type="InterPro" id="IPR034572">
    <property type="entry name" value="MCD1"/>
</dbReference>
<evidence type="ECO:0000313" key="4">
    <source>
        <dbReference type="Proteomes" id="UP001140949"/>
    </source>
</evidence>
<evidence type="ECO:0000256" key="2">
    <source>
        <dbReference type="SAM" id="Phobius"/>
    </source>
</evidence>
<sequence length="335" mass="37886">MATIPKSLSLLRHHSLIPRPKLLSLGSPRDLRVVRLDPRRNWGRSSWEFSVRVSATGGCRRDEGSDEGSRALQGLIEAIPPVVAVVKRNISSNFAIGFYITFAFLAIVVRKIMLKKQNYDHQGSVADLVKRGHLRSDRRGISEPLMYEDPFNNPLVKVRKSDSTVEVCGKVYRLAPVTLTKEEQSIHQKRRSRAYQWTRPKVFLKEGDTVPPDVDPDSVRWIPSNHPFATTVADIDEDMAKNNVLQKHGVPSRIRAEHEALQKKLQDLDNEQFKGVTVNPFRSQDLETPPPKPHEQPDPIPFADRQRYGHKTSVPDPEAGSPEKTGIPGELKKNR</sequence>